<name>A0A381WKB8_9ZZZZ</name>
<organism evidence="1">
    <name type="scientific">marine metagenome</name>
    <dbReference type="NCBI Taxonomy" id="408172"/>
    <lineage>
        <taxon>unclassified sequences</taxon>
        <taxon>metagenomes</taxon>
        <taxon>ecological metagenomes</taxon>
    </lineage>
</organism>
<dbReference type="CDD" id="cd07821">
    <property type="entry name" value="PYR_PYL_RCAR_like"/>
    <property type="match status" value="1"/>
</dbReference>
<dbReference type="InterPro" id="IPR023393">
    <property type="entry name" value="START-like_dom_sf"/>
</dbReference>
<evidence type="ECO:0008006" key="2">
    <source>
        <dbReference type="Google" id="ProtNLM"/>
    </source>
</evidence>
<reference evidence="1" key="1">
    <citation type="submission" date="2018-05" db="EMBL/GenBank/DDBJ databases">
        <authorList>
            <person name="Lanie J.A."/>
            <person name="Ng W.-L."/>
            <person name="Kazmierczak K.M."/>
            <person name="Andrzejewski T.M."/>
            <person name="Davidsen T.M."/>
            <person name="Wayne K.J."/>
            <person name="Tettelin H."/>
            <person name="Glass J.I."/>
            <person name="Rusch D."/>
            <person name="Podicherti R."/>
            <person name="Tsui H.-C.T."/>
            <person name="Winkler M.E."/>
        </authorList>
    </citation>
    <scope>NUCLEOTIDE SEQUENCE</scope>
</reference>
<dbReference type="SUPFAM" id="SSF55961">
    <property type="entry name" value="Bet v1-like"/>
    <property type="match status" value="1"/>
</dbReference>
<proteinExistence type="predicted"/>
<dbReference type="EMBL" id="UINC01011939">
    <property type="protein sequence ID" value="SVA52397.1"/>
    <property type="molecule type" value="Genomic_DNA"/>
</dbReference>
<sequence>VIRDFDAVVDWNPGVRASRLESGAPTEVGSIRVLDIVDGTQFRETLLAHSDLEHYYTYDIVESALPCQNYIATHRLIEITDGNKTLSCWEGDFDCDPAVADELNRIVGDMIYLDAQRTLNIYIQELNHD</sequence>
<protein>
    <recommendedName>
        <fullName evidence="2">SRPBCC family protein</fullName>
    </recommendedName>
</protein>
<feature type="non-terminal residue" evidence="1">
    <location>
        <position position="1"/>
    </location>
</feature>
<dbReference type="Gene3D" id="3.30.530.20">
    <property type="match status" value="1"/>
</dbReference>
<dbReference type="InterPro" id="IPR019587">
    <property type="entry name" value="Polyketide_cyclase/dehydratase"/>
</dbReference>
<dbReference type="AlphaFoldDB" id="A0A381WKB8"/>
<evidence type="ECO:0000313" key="1">
    <source>
        <dbReference type="EMBL" id="SVA52397.1"/>
    </source>
</evidence>
<dbReference type="PANTHER" id="PTHR39332">
    <property type="entry name" value="BLL4707 PROTEIN"/>
    <property type="match status" value="1"/>
</dbReference>
<dbReference type="PANTHER" id="PTHR39332:SF7">
    <property type="entry name" value="SRPBCC FAMILY PROTEIN"/>
    <property type="match status" value="1"/>
</dbReference>
<dbReference type="Pfam" id="PF10604">
    <property type="entry name" value="Polyketide_cyc2"/>
    <property type="match status" value="1"/>
</dbReference>
<gene>
    <name evidence="1" type="ORF">METZ01_LOCUS105251</name>
</gene>
<accession>A0A381WKB8</accession>